<dbReference type="Gene3D" id="1.10.287.110">
    <property type="entry name" value="DnaJ domain"/>
    <property type="match status" value="1"/>
</dbReference>
<dbReference type="SUPFAM" id="SSF46565">
    <property type="entry name" value="Chaperone J-domain"/>
    <property type="match status" value="1"/>
</dbReference>
<organism evidence="1">
    <name type="scientific">Eutreptiella gymnastica</name>
    <dbReference type="NCBI Taxonomy" id="73025"/>
    <lineage>
        <taxon>Eukaryota</taxon>
        <taxon>Discoba</taxon>
        <taxon>Euglenozoa</taxon>
        <taxon>Euglenida</taxon>
        <taxon>Spirocuta</taxon>
        <taxon>Euglenophyceae</taxon>
        <taxon>Eutreptiales</taxon>
        <taxon>Eutreptiaceae</taxon>
        <taxon>Eutreptiella</taxon>
    </lineage>
</organism>
<protein>
    <recommendedName>
        <fullName evidence="2">J domain-containing protein</fullName>
    </recommendedName>
</protein>
<gene>
    <name evidence="1" type="ORF">EGYM00392_LOCUS35673</name>
</gene>
<name>A0A7S1NJ93_9EUGL</name>
<dbReference type="InterPro" id="IPR036869">
    <property type="entry name" value="J_dom_sf"/>
</dbReference>
<dbReference type="AlphaFoldDB" id="A0A7S1NJ93"/>
<evidence type="ECO:0008006" key="2">
    <source>
        <dbReference type="Google" id="ProtNLM"/>
    </source>
</evidence>
<proteinExistence type="predicted"/>
<sequence length="113" mass="12816">MGPLPQLGQWEGCAINHQVWPADAHVLTRPGPVWQSLNCVLCSLSCPDCGTCTCSSCWCVGWTPSYRRWVMQEEAGYSRLGLAKEATERDIRLAYRTLSLQLHQLKIHQQKRC</sequence>
<accession>A0A7S1NJ93</accession>
<reference evidence="1" key="1">
    <citation type="submission" date="2021-01" db="EMBL/GenBank/DDBJ databases">
        <authorList>
            <person name="Corre E."/>
            <person name="Pelletier E."/>
            <person name="Niang G."/>
            <person name="Scheremetjew M."/>
            <person name="Finn R."/>
            <person name="Kale V."/>
            <person name="Holt S."/>
            <person name="Cochrane G."/>
            <person name="Meng A."/>
            <person name="Brown T."/>
            <person name="Cohen L."/>
        </authorList>
    </citation>
    <scope>NUCLEOTIDE SEQUENCE</scope>
    <source>
        <strain evidence="1">NIES-381</strain>
    </source>
</reference>
<evidence type="ECO:0000313" key="1">
    <source>
        <dbReference type="EMBL" id="CAD9024548.1"/>
    </source>
</evidence>
<dbReference type="InterPro" id="IPR001623">
    <property type="entry name" value="DnaJ_domain"/>
</dbReference>
<dbReference type="CDD" id="cd06257">
    <property type="entry name" value="DnaJ"/>
    <property type="match status" value="1"/>
</dbReference>
<dbReference type="EMBL" id="HBGA01095534">
    <property type="protein sequence ID" value="CAD9024548.1"/>
    <property type="molecule type" value="Transcribed_RNA"/>
</dbReference>